<reference evidence="1" key="1">
    <citation type="submission" date="2019-08" db="EMBL/GenBank/DDBJ databases">
        <authorList>
            <person name="Kucharzyk K."/>
            <person name="Murdoch R.W."/>
            <person name="Higgins S."/>
            <person name="Loffler F."/>
        </authorList>
    </citation>
    <scope>NUCLEOTIDE SEQUENCE</scope>
</reference>
<sequence>MGEKRTVSDVVEWILHNMDKIEDIVVVTANKRDESNDFDTTVESTTMDFYKQLGLLEHAKETMMYGEDIGEDI</sequence>
<dbReference type="EMBL" id="VSSQ01062258">
    <property type="protein sequence ID" value="MPN15475.1"/>
    <property type="molecule type" value="Genomic_DNA"/>
</dbReference>
<name>A0A645FM42_9ZZZZ</name>
<organism evidence="1">
    <name type="scientific">bioreactor metagenome</name>
    <dbReference type="NCBI Taxonomy" id="1076179"/>
    <lineage>
        <taxon>unclassified sequences</taxon>
        <taxon>metagenomes</taxon>
        <taxon>ecological metagenomes</taxon>
    </lineage>
</organism>
<gene>
    <name evidence="1" type="ORF">SDC9_162809</name>
</gene>
<protein>
    <submittedName>
        <fullName evidence="1">Uncharacterized protein</fullName>
    </submittedName>
</protein>
<comment type="caution">
    <text evidence="1">The sequence shown here is derived from an EMBL/GenBank/DDBJ whole genome shotgun (WGS) entry which is preliminary data.</text>
</comment>
<proteinExistence type="predicted"/>
<dbReference type="AlphaFoldDB" id="A0A645FM42"/>
<evidence type="ECO:0000313" key="1">
    <source>
        <dbReference type="EMBL" id="MPN15475.1"/>
    </source>
</evidence>
<accession>A0A645FM42</accession>